<protein>
    <submittedName>
        <fullName evidence="1">Uncharacterized protein</fullName>
    </submittedName>
</protein>
<feature type="non-terminal residue" evidence="1">
    <location>
        <position position="1"/>
    </location>
</feature>
<gene>
    <name evidence="1" type="ORF">WA026_003933</name>
</gene>
<reference evidence="1 2" key="1">
    <citation type="submission" date="2023-03" db="EMBL/GenBank/DDBJ databases">
        <title>Genome insight into feeding habits of ladybird beetles.</title>
        <authorList>
            <person name="Li H.-S."/>
            <person name="Huang Y.-H."/>
            <person name="Pang H."/>
        </authorList>
    </citation>
    <scope>NUCLEOTIDE SEQUENCE [LARGE SCALE GENOMIC DNA]</scope>
    <source>
        <strain evidence="1">SYSU_2023b</strain>
        <tissue evidence="1">Whole body</tissue>
    </source>
</reference>
<keyword evidence="2" id="KW-1185">Reference proteome</keyword>
<dbReference type="Proteomes" id="UP001431783">
    <property type="component" value="Unassembled WGS sequence"/>
</dbReference>
<organism evidence="1 2">
    <name type="scientific">Henosepilachna vigintioctopunctata</name>
    <dbReference type="NCBI Taxonomy" id="420089"/>
    <lineage>
        <taxon>Eukaryota</taxon>
        <taxon>Metazoa</taxon>
        <taxon>Ecdysozoa</taxon>
        <taxon>Arthropoda</taxon>
        <taxon>Hexapoda</taxon>
        <taxon>Insecta</taxon>
        <taxon>Pterygota</taxon>
        <taxon>Neoptera</taxon>
        <taxon>Endopterygota</taxon>
        <taxon>Coleoptera</taxon>
        <taxon>Polyphaga</taxon>
        <taxon>Cucujiformia</taxon>
        <taxon>Coccinelloidea</taxon>
        <taxon>Coccinellidae</taxon>
        <taxon>Epilachninae</taxon>
        <taxon>Epilachnini</taxon>
        <taxon>Henosepilachna</taxon>
    </lineage>
</organism>
<evidence type="ECO:0000313" key="1">
    <source>
        <dbReference type="EMBL" id="KAK9879098.1"/>
    </source>
</evidence>
<dbReference type="EMBL" id="JARQZJ010000061">
    <property type="protein sequence ID" value="KAK9879098.1"/>
    <property type="molecule type" value="Genomic_DNA"/>
</dbReference>
<accession>A0AAW1U8Y0</accession>
<name>A0AAW1U8Y0_9CUCU</name>
<sequence>AKFSRVPVQSNASNCSGTWKEFTTPSSCLADSREYFLGHLWLVFTEPPERGLPPG</sequence>
<comment type="caution">
    <text evidence="1">The sequence shown here is derived from an EMBL/GenBank/DDBJ whole genome shotgun (WGS) entry which is preliminary data.</text>
</comment>
<proteinExistence type="predicted"/>
<evidence type="ECO:0000313" key="2">
    <source>
        <dbReference type="Proteomes" id="UP001431783"/>
    </source>
</evidence>
<dbReference type="AlphaFoldDB" id="A0AAW1U8Y0"/>